<dbReference type="eggNOG" id="KOG4407">
    <property type="taxonomic scope" value="Eukaryota"/>
</dbReference>
<dbReference type="RefSeq" id="XP_002677416.1">
    <property type="nucleotide sequence ID" value="XM_002677370.1"/>
</dbReference>
<dbReference type="PROSITE" id="PS50238">
    <property type="entry name" value="RHOGAP"/>
    <property type="match status" value="1"/>
</dbReference>
<dbReference type="SMART" id="SM00324">
    <property type="entry name" value="RhoGAP"/>
    <property type="match status" value="1"/>
</dbReference>
<feature type="region of interest" description="Disordered" evidence="2">
    <location>
        <begin position="350"/>
        <end position="394"/>
    </location>
</feature>
<dbReference type="OMA" id="KEIATWC"/>
<dbReference type="OrthoDB" id="185175at2759"/>
<evidence type="ECO:0000313" key="5">
    <source>
        <dbReference type="EMBL" id="EFC44672.1"/>
    </source>
</evidence>
<dbReference type="PROSITE" id="PS50181">
    <property type="entry name" value="FBOX"/>
    <property type="match status" value="1"/>
</dbReference>
<dbReference type="GO" id="GO:0005096">
    <property type="term" value="F:GTPase activator activity"/>
    <property type="evidence" value="ECO:0007669"/>
    <property type="project" value="UniProtKB-KW"/>
</dbReference>
<dbReference type="Pfam" id="PF00620">
    <property type="entry name" value="RhoGAP"/>
    <property type="match status" value="1"/>
</dbReference>
<dbReference type="InterPro" id="IPR036047">
    <property type="entry name" value="F-box-like_dom_sf"/>
</dbReference>
<sequence length="979" mass="113005">MKIASFFKLKQKSFRKGTSSSGENTPTTPTTPKGGKSKHFPSASSSSSICSTELSTSENYPNSVVFGHPLPEDMNLIPKFVCSAIIYLTQNGLDEEGLFRVSTMKDSLDSVISQLENDVNMDIDFSKHDVHLPAALIKIYFRELSDPLLSFDCYGMFIAAERIPEERARLETIKKVIQFLPKHYFNTLKMLCDFLRLVSLNSSKNKMTADNLAIVFAPNILRDRGELDVMDLMRHAKWINHLTKTLIEYTEYIFGNGTLPDDEAVEQAPRKVSVRFAKPKSIIQTPPIPAIENDSQLMERLATLMEDQESNDEKERMARRRQTLERRVNISTSERKKTIEKMVKNIDIVSNTSSTPTKQIEEEVSTPKKSSTPVVDSTPSPSNTEATKKVKTPKVKKDPILREIQKAVQRYLCSNNIFGVNIEVSISEKTVNLSLSGFILSDTSCDLNSIVERLQSVTYYDPVEFMFDDVAEKLGKQLGKDFSFNVTSDSLHDYDIMLDECSTIMLISCLHAMTKYFFETCDDPKLDDQFFVDWILCIFPTLAYYPYYHMVLFCLLIRSCYKKSDTTKLALLLKPMDQHPFSIENLKKQNAYEDDKITNYDRRAILISKMMGGKNPFFKEYNPQLDFAKHFGFIVTEVLLRDAVSENPICLFEDFSIHHDVGSVARVRTFDKNETVLFDAIRVPDIAVIQYLIEECLVDVNCVNQDGISPLTLSRILYSGMIKEEIDDYLTFVGAKEIKPQNIDSVTHDMWRKIFEFLEVKEIATWCQVSKNFYGINVIDNEKLWMDIFTRIKTVETVAFNPFHKLQNIMQTRECKLSWRCLAEFKHHFKNEDITYFIFNEKDRKHKDILDNNTVLMNTPPSLDSAHFISLLLFIFNECNLDDSMLQMYEKIKASKKSEKSMLRFIEEQISHHAHQLTNFVFSMQNIAVKREMYKEKITQVLYYSVLVDNYWYLFAYNTKHKVIGVVIVDSNYGDNPYK</sequence>
<dbReference type="GO" id="GO:0007165">
    <property type="term" value="P:signal transduction"/>
    <property type="evidence" value="ECO:0007669"/>
    <property type="project" value="InterPro"/>
</dbReference>
<protein>
    <submittedName>
        <fullName evidence="5">RhoGAP domain-containing protein</fullName>
    </submittedName>
</protein>
<gene>
    <name evidence="5" type="ORF">NAEGRDRAFT_57998</name>
</gene>
<dbReference type="Proteomes" id="UP000006671">
    <property type="component" value="Unassembled WGS sequence"/>
</dbReference>
<reference evidence="5 6" key="1">
    <citation type="journal article" date="2010" name="Cell">
        <title>The genome of Naegleria gruberi illuminates early eukaryotic versatility.</title>
        <authorList>
            <person name="Fritz-Laylin L.K."/>
            <person name="Prochnik S.E."/>
            <person name="Ginger M.L."/>
            <person name="Dacks J.B."/>
            <person name="Carpenter M.L."/>
            <person name="Field M.C."/>
            <person name="Kuo A."/>
            <person name="Paredez A."/>
            <person name="Chapman J."/>
            <person name="Pham J."/>
            <person name="Shu S."/>
            <person name="Neupane R."/>
            <person name="Cipriano M."/>
            <person name="Mancuso J."/>
            <person name="Tu H."/>
            <person name="Salamov A."/>
            <person name="Lindquist E."/>
            <person name="Shapiro H."/>
            <person name="Lucas S."/>
            <person name="Grigoriev I.V."/>
            <person name="Cande W.Z."/>
            <person name="Fulton C."/>
            <person name="Rokhsar D.S."/>
            <person name="Dawson S.C."/>
        </authorList>
    </citation>
    <scope>NUCLEOTIDE SEQUENCE [LARGE SCALE GENOMIC DNA]</scope>
    <source>
        <strain evidence="5 6">NEG-M</strain>
    </source>
</reference>
<dbReference type="InterPro" id="IPR001810">
    <property type="entry name" value="F-box_dom"/>
</dbReference>
<feature type="domain" description="Rho-GAP" evidence="4">
    <location>
        <begin position="68"/>
        <end position="254"/>
    </location>
</feature>
<dbReference type="PANTHER" id="PTHR23176">
    <property type="entry name" value="RHO/RAC/CDC GTPASE-ACTIVATING PROTEIN"/>
    <property type="match status" value="1"/>
</dbReference>
<feature type="compositionally biased region" description="Low complexity" evidence="2">
    <location>
        <begin position="370"/>
        <end position="382"/>
    </location>
</feature>
<dbReference type="Gene3D" id="1.10.555.10">
    <property type="entry name" value="Rho GTPase activation protein"/>
    <property type="match status" value="1"/>
</dbReference>
<proteinExistence type="predicted"/>
<dbReference type="PANTHER" id="PTHR23176:SF129">
    <property type="entry name" value="RHO GTPASE ACTIVATING PROTEIN AT 16F, ISOFORM E-RELATED"/>
    <property type="match status" value="1"/>
</dbReference>
<keyword evidence="1" id="KW-0343">GTPase activation</keyword>
<dbReference type="SUPFAM" id="SSF48350">
    <property type="entry name" value="GTPase activation domain, GAP"/>
    <property type="match status" value="1"/>
</dbReference>
<dbReference type="KEGG" id="ngr:NAEGRDRAFT_57998"/>
<dbReference type="InterPro" id="IPR008936">
    <property type="entry name" value="Rho_GTPase_activation_prot"/>
</dbReference>
<dbReference type="CDD" id="cd00159">
    <property type="entry name" value="RhoGAP"/>
    <property type="match status" value="1"/>
</dbReference>
<feature type="compositionally biased region" description="Low complexity" evidence="2">
    <location>
        <begin position="17"/>
        <end position="46"/>
    </location>
</feature>
<evidence type="ECO:0000259" key="4">
    <source>
        <dbReference type="PROSITE" id="PS50238"/>
    </source>
</evidence>
<evidence type="ECO:0000313" key="6">
    <source>
        <dbReference type="Proteomes" id="UP000006671"/>
    </source>
</evidence>
<keyword evidence="6" id="KW-1185">Reference proteome</keyword>
<dbReference type="GO" id="GO:0005737">
    <property type="term" value="C:cytoplasm"/>
    <property type="evidence" value="ECO:0007669"/>
    <property type="project" value="TreeGrafter"/>
</dbReference>
<name>D2VEW2_NAEGR</name>
<dbReference type="STRING" id="5762.D2VEW2"/>
<accession>D2VEW2</accession>
<dbReference type="AlphaFoldDB" id="D2VEW2"/>
<dbReference type="EMBL" id="GG738867">
    <property type="protein sequence ID" value="EFC44672.1"/>
    <property type="molecule type" value="Genomic_DNA"/>
</dbReference>
<organism evidence="6">
    <name type="scientific">Naegleria gruberi</name>
    <name type="common">Amoeba</name>
    <dbReference type="NCBI Taxonomy" id="5762"/>
    <lineage>
        <taxon>Eukaryota</taxon>
        <taxon>Discoba</taxon>
        <taxon>Heterolobosea</taxon>
        <taxon>Tetramitia</taxon>
        <taxon>Eutetramitia</taxon>
        <taxon>Vahlkampfiidae</taxon>
        <taxon>Naegleria</taxon>
    </lineage>
</organism>
<evidence type="ECO:0000256" key="1">
    <source>
        <dbReference type="ARBA" id="ARBA00022468"/>
    </source>
</evidence>
<evidence type="ECO:0000256" key="2">
    <source>
        <dbReference type="SAM" id="MobiDB-lite"/>
    </source>
</evidence>
<dbReference type="InterPro" id="IPR000198">
    <property type="entry name" value="RhoGAP_dom"/>
</dbReference>
<feature type="region of interest" description="Disordered" evidence="2">
    <location>
        <begin position="1"/>
        <end position="46"/>
    </location>
</feature>
<evidence type="ECO:0000259" key="3">
    <source>
        <dbReference type="PROSITE" id="PS50181"/>
    </source>
</evidence>
<dbReference type="SUPFAM" id="SSF81383">
    <property type="entry name" value="F-box domain"/>
    <property type="match status" value="1"/>
</dbReference>
<feature type="domain" description="F-box" evidence="3">
    <location>
        <begin position="740"/>
        <end position="788"/>
    </location>
</feature>
<dbReference type="InParanoid" id="D2VEW2"/>
<dbReference type="GeneID" id="8848599"/>
<dbReference type="InterPro" id="IPR050729">
    <property type="entry name" value="Rho-GAP"/>
</dbReference>
<dbReference type="VEuPathDB" id="AmoebaDB:NAEGRDRAFT_57998"/>
<dbReference type="Gene3D" id="1.20.1280.50">
    <property type="match status" value="1"/>
</dbReference>